<evidence type="ECO:0000313" key="2">
    <source>
        <dbReference type="Proteomes" id="UP001526166"/>
    </source>
</evidence>
<keyword evidence="2" id="KW-1185">Reference proteome</keyword>
<proteinExistence type="predicted"/>
<comment type="caution">
    <text evidence="1">The sequence shown here is derived from an EMBL/GenBank/DDBJ whole genome shotgun (WGS) entry which is preliminary data.</text>
</comment>
<dbReference type="InterPro" id="IPR010982">
    <property type="entry name" value="Lambda_DNA-bd_dom_sf"/>
</dbReference>
<gene>
    <name evidence="1" type="ORF">OE699_01890</name>
</gene>
<organism evidence="1 2">
    <name type="scientific">Sedimentimonas flavescens</name>
    <dbReference type="NCBI Taxonomy" id="2851012"/>
    <lineage>
        <taxon>Bacteria</taxon>
        <taxon>Pseudomonadati</taxon>
        <taxon>Pseudomonadota</taxon>
        <taxon>Alphaproteobacteria</taxon>
        <taxon>Rhodobacterales</taxon>
        <taxon>Rhodobacter group</taxon>
        <taxon>Sedimentimonas</taxon>
    </lineage>
</organism>
<dbReference type="SUPFAM" id="SSF47413">
    <property type="entry name" value="lambda repressor-like DNA-binding domains"/>
    <property type="match status" value="1"/>
</dbReference>
<accession>A0ABT2ZWA7</accession>
<dbReference type="RefSeq" id="WP_263846875.1">
    <property type="nucleotide sequence ID" value="NZ_JAOWKW010000001.1"/>
</dbReference>
<sequence length="95" mass="10752">MSHANPFDGRGRGRAAHRRAHGWAVEPDAYRVAFCGRWQGLMQHLFRTREDVASAFGVTFQTACNWWDGTNRPSGDRVALAAITWPEEFARFMGV</sequence>
<protein>
    <recommendedName>
        <fullName evidence="3">Helix-turn-helix protein</fullName>
    </recommendedName>
</protein>
<dbReference type="EMBL" id="JAOWKW010000001">
    <property type="protein sequence ID" value="MCV2877590.1"/>
    <property type="molecule type" value="Genomic_DNA"/>
</dbReference>
<evidence type="ECO:0000313" key="1">
    <source>
        <dbReference type="EMBL" id="MCV2877590.1"/>
    </source>
</evidence>
<evidence type="ECO:0008006" key="3">
    <source>
        <dbReference type="Google" id="ProtNLM"/>
    </source>
</evidence>
<dbReference type="Proteomes" id="UP001526166">
    <property type="component" value="Unassembled WGS sequence"/>
</dbReference>
<reference evidence="1 2" key="1">
    <citation type="submission" date="2022-10" db="EMBL/GenBank/DDBJ databases">
        <title>Sinirhodobacter sp. nov., isolated from ocean surface sediments.</title>
        <authorList>
            <person name="He W."/>
            <person name="Wang L."/>
            <person name="Zhang D.-F."/>
        </authorList>
    </citation>
    <scope>NUCLEOTIDE SEQUENCE [LARGE SCALE GENOMIC DNA]</scope>
    <source>
        <strain evidence="1 2">WL0115</strain>
    </source>
</reference>
<name>A0ABT2ZWA7_9RHOB</name>